<comment type="caution">
    <text evidence="10">The sequence shown here is derived from an EMBL/GenBank/DDBJ whole genome shotgun (WGS) entry which is preliminary data.</text>
</comment>
<evidence type="ECO:0000256" key="3">
    <source>
        <dbReference type="ARBA" id="ARBA00022448"/>
    </source>
</evidence>
<dbReference type="Gene3D" id="3.40.50.1980">
    <property type="entry name" value="Nitrogenase molybdenum iron protein domain"/>
    <property type="match status" value="2"/>
</dbReference>
<dbReference type="SMART" id="SM00342">
    <property type="entry name" value="HTH_ARAC"/>
    <property type="match status" value="1"/>
</dbReference>
<dbReference type="GO" id="GO:0030288">
    <property type="term" value="C:outer membrane-bounded periplasmic space"/>
    <property type="evidence" value="ECO:0007669"/>
    <property type="project" value="TreeGrafter"/>
</dbReference>
<dbReference type="SUPFAM" id="SSF46689">
    <property type="entry name" value="Homeodomain-like"/>
    <property type="match status" value="2"/>
</dbReference>
<dbReference type="PANTHER" id="PTHR30532:SF26">
    <property type="entry name" value="IRON(3+)-HYDROXAMATE-BINDING PROTEIN FHUD"/>
    <property type="match status" value="1"/>
</dbReference>
<feature type="domain" description="Fe/B12 periplasmic-binding" evidence="9">
    <location>
        <begin position="270"/>
        <end position="536"/>
    </location>
</feature>
<dbReference type="Pfam" id="PF01497">
    <property type="entry name" value="Peripla_BP_2"/>
    <property type="match status" value="1"/>
</dbReference>
<evidence type="ECO:0000259" key="9">
    <source>
        <dbReference type="PROSITE" id="PS50983"/>
    </source>
</evidence>
<evidence type="ECO:0000256" key="5">
    <source>
        <dbReference type="ARBA" id="ARBA00023015"/>
    </source>
</evidence>
<dbReference type="PROSITE" id="PS00041">
    <property type="entry name" value="HTH_ARAC_FAMILY_1"/>
    <property type="match status" value="1"/>
</dbReference>
<proteinExistence type="inferred from homology"/>
<protein>
    <submittedName>
        <fullName evidence="10">ABC-type Fe3+-hydroxamate transport system substrate-binding protein</fullName>
    </submittedName>
</protein>
<evidence type="ECO:0000313" key="11">
    <source>
        <dbReference type="Proteomes" id="UP001254832"/>
    </source>
</evidence>
<dbReference type="InterPro" id="IPR037923">
    <property type="entry name" value="HTH-like"/>
</dbReference>
<gene>
    <name evidence="10" type="ORF">J2W91_001763</name>
</gene>
<name>A0AAP5H1M4_PAEAM</name>
<dbReference type="SUPFAM" id="SSF51215">
    <property type="entry name" value="Regulatory protein AraC"/>
    <property type="match status" value="1"/>
</dbReference>
<keyword evidence="4" id="KW-0732">Signal</keyword>
<evidence type="ECO:0000313" key="10">
    <source>
        <dbReference type="EMBL" id="MDR6723311.1"/>
    </source>
</evidence>
<keyword evidence="5" id="KW-0805">Transcription regulation</keyword>
<reference evidence="10" key="1">
    <citation type="submission" date="2023-07" db="EMBL/GenBank/DDBJ databases">
        <title>Sorghum-associated microbial communities from plants grown in Nebraska, USA.</title>
        <authorList>
            <person name="Schachtman D."/>
        </authorList>
    </citation>
    <scope>NUCLEOTIDE SEQUENCE</scope>
    <source>
        <strain evidence="10">BE80</strain>
    </source>
</reference>
<accession>A0AAP5H1M4</accession>
<dbReference type="InterPro" id="IPR002491">
    <property type="entry name" value="ABC_transptr_periplasmic_BD"/>
</dbReference>
<evidence type="ECO:0000256" key="4">
    <source>
        <dbReference type="ARBA" id="ARBA00022729"/>
    </source>
</evidence>
<keyword evidence="3" id="KW-0813">Transport</keyword>
<keyword evidence="6" id="KW-0238">DNA-binding</keyword>
<dbReference type="InterPro" id="IPR051313">
    <property type="entry name" value="Bact_iron-sidero_bind"/>
</dbReference>
<dbReference type="PROSITE" id="PS50983">
    <property type="entry name" value="FE_B12_PBP"/>
    <property type="match status" value="1"/>
</dbReference>
<comment type="similarity">
    <text evidence="2">Belongs to the bacterial solute-binding protein 8 family.</text>
</comment>
<sequence>MDWQNFDLPMDNVRLRWVGLEVHTFHSGIEHRMFTSDNYVLWVMNEGEGIAVVDGQRFPIVPSSSILVLPGTVIEWEQQSGQIVHAYKLEFSADWDGETEEHPLTTIGNRLVSIQPLANLLELLDQIAELRMTEKGMERFRRGILLQEVIFQFAVKACADQPANTKEAVLRTITHIEENYQQHWKVGELAALACVGTRQYSHIFRQVTGTSPMDYLHRVRVDHAKRLLRSPSRDMHAIATQVGFKDEFYFSRRFKQQEGVSPSIYMKQREPRVIGLLFTSHLLALGMTPIGAPDYHLYRNEYVRPYLPEIRPFEWEPYDLEAIRGMEPDLILGYEHMTTGEYEQFSTIAEVVRIPWQSQDVYQQLDSVSAVVNKRSRSREWMEQHQLRVAQTKERLASIIGLQDTYAAVVIDDTGFRVAGNRNMGHVLYRSLRLTPHPLVQQFINNYNGHNAFSDKLPFEELRNYDADRLFVMVNGQNPHAEAAFRKLCRSEVWGDLNVVRKGNVHTISYDKWWMYTPLAVDGQLDEIVKLVESGESGFISS</sequence>
<dbReference type="Proteomes" id="UP001254832">
    <property type="component" value="Unassembled WGS sequence"/>
</dbReference>
<comment type="subcellular location">
    <subcellularLocation>
        <location evidence="1">Cell envelope</location>
    </subcellularLocation>
</comment>
<dbReference type="EMBL" id="JAVDTR010000004">
    <property type="protein sequence ID" value="MDR6723311.1"/>
    <property type="molecule type" value="Genomic_DNA"/>
</dbReference>
<dbReference type="Pfam" id="PF12833">
    <property type="entry name" value="HTH_18"/>
    <property type="match status" value="1"/>
</dbReference>
<dbReference type="Gene3D" id="1.10.10.60">
    <property type="entry name" value="Homeodomain-like"/>
    <property type="match status" value="2"/>
</dbReference>
<dbReference type="InterPro" id="IPR009057">
    <property type="entry name" value="Homeodomain-like_sf"/>
</dbReference>
<feature type="domain" description="HTH araC/xylS-type" evidence="8">
    <location>
        <begin position="170"/>
        <end position="268"/>
    </location>
</feature>
<dbReference type="PROSITE" id="PS01124">
    <property type="entry name" value="HTH_ARAC_FAMILY_2"/>
    <property type="match status" value="1"/>
</dbReference>
<dbReference type="GO" id="GO:0003700">
    <property type="term" value="F:DNA-binding transcription factor activity"/>
    <property type="evidence" value="ECO:0007669"/>
    <property type="project" value="InterPro"/>
</dbReference>
<evidence type="ECO:0000256" key="7">
    <source>
        <dbReference type="ARBA" id="ARBA00023163"/>
    </source>
</evidence>
<organism evidence="10 11">
    <name type="scientific">Paenibacillus amylolyticus</name>
    <dbReference type="NCBI Taxonomy" id="1451"/>
    <lineage>
        <taxon>Bacteria</taxon>
        <taxon>Bacillati</taxon>
        <taxon>Bacillota</taxon>
        <taxon>Bacilli</taxon>
        <taxon>Bacillales</taxon>
        <taxon>Paenibacillaceae</taxon>
        <taxon>Paenibacillus</taxon>
    </lineage>
</organism>
<dbReference type="AlphaFoldDB" id="A0AAP5H1M4"/>
<dbReference type="InterPro" id="IPR018060">
    <property type="entry name" value="HTH_AraC"/>
</dbReference>
<dbReference type="InterPro" id="IPR018062">
    <property type="entry name" value="HTH_AraC-typ_CS"/>
</dbReference>
<dbReference type="SUPFAM" id="SSF53807">
    <property type="entry name" value="Helical backbone' metal receptor"/>
    <property type="match status" value="1"/>
</dbReference>
<evidence type="ECO:0000259" key="8">
    <source>
        <dbReference type="PROSITE" id="PS01124"/>
    </source>
</evidence>
<evidence type="ECO:0000256" key="6">
    <source>
        <dbReference type="ARBA" id="ARBA00023125"/>
    </source>
</evidence>
<dbReference type="PANTHER" id="PTHR30532">
    <property type="entry name" value="IRON III DICITRATE-BINDING PERIPLASMIC PROTEIN"/>
    <property type="match status" value="1"/>
</dbReference>
<evidence type="ECO:0000256" key="1">
    <source>
        <dbReference type="ARBA" id="ARBA00004196"/>
    </source>
</evidence>
<keyword evidence="7" id="KW-0804">Transcription</keyword>
<evidence type="ECO:0000256" key="2">
    <source>
        <dbReference type="ARBA" id="ARBA00008814"/>
    </source>
</evidence>
<dbReference type="GO" id="GO:1901678">
    <property type="term" value="P:iron coordination entity transport"/>
    <property type="evidence" value="ECO:0007669"/>
    <property type="project" value="UniProtKB-ARBA"/>
</dbReference>
<dbReference type="GO" id="GO:0043565">
    <property type="term" value="F:sequence-specific DNA binding"/>
    <property type="evidence" value="ECO:0007669"/>
    <property type="project" value="InterPro"/>
</dbReference>